<accession>A0A1Y1CM50</accession>
<evidence type="ECO:0000256" key="2">
    <source>
        <dbReference type="ARBA" id="ARBA00022692"/>
    </source>
</evidence>
<feature type="transmembrane region" description="Helical" evidence="5">
    <location>
        <begin position="51"/>
        <end position="73"/>
    </location>
</feature>
<feature type="transmembrane region" description="Helical" evidence="5">
    <location>
        <begin position="104"/>
        <end position="122"/>
    </location>
</feature>
<evidence type="ECO:0000313" key="8">
    <source>
        <dbReference type="Proteomes" id="UP000218267"/>
    </source>
</evidence>
<dbReference type="KEGG" id="mbas:ALGA_3167"/>
<gene>
    <name evidence="7" type="ORF">ALGA_3167</name>
</gene>
<proteinExistence type="predicted"/>
<name>A0A1Y1CM50_9BACT</name>
<dbReference type="AlphaFoldDB" id="A0A1Y1CM50"/>
<comment type="subcellular location">
    <subcellularLocation>
        <location evidence="1">Membrane</location>
        <topology evidence="1">Multi-pass membrane protein</topology>
    </subcellularLocation>
</comment>
<reference evidence="8" key="2">
    <citation type="journal article" date="2020" name="Antonie Van Leeuwenhoek">
        <title>Labilibaculum antarcticum sp. nov., a novel facultative anaerobic, psychrotorelant bacterium isolated from marine sediment of Antarctica.</title>
        <authorList>
            <person name="Watanabe M."/>
            <person name="Kojima H."/>
            <person name="Fukui M."/>
        </authorList>
    </citation>
    <scope>NUCLEOTIDE SEQUENCE [LARGE SCALE GENOMIC DNA]</scope>
    <source>
        <strain evidence="8">SPP2</strain>
    </source>
</reference>
<dbReference type="Pfam" id="PF06271">
    <property type="entry name" value="RDD"/>
    <property type="match status" value="1"/>
</dbReference>
<feature type="domain" description="RDD" evidence="6">
    <location>
        <begin position="11"/>
        <end position="137"/>
    </location>
</feature>
<evidence type="ECO:0000256" key="3">
    <source>
        <dbReference type="ARBA" id="ARBA00022989"/>
    </source>
</evidence>
<keyword evidence="8" id="KW-1185">Reference proteome</keyword>
<dbReference type="InterPro" id="IPR010432">
    <property type="entry name" value="RDD"/>
</dbReference>
<organism evidence="7 8">
    <name type="scientific">Labilibaculum antarcticum</name>
    <dbReference type="NCBI Taxonomy" id="1717717"/>
    <lineage>
        <taxon>Bacteria</taxon>
        <taxon>Pseudomonadati</taxon>
        <taxon>Bacteroidota</taxon>
        <taxon>Bacteroidia</taxon>
        <taxon>Marinilabiliales</taxon>
        <taxon>Marinifilaceae</taxon>
        <taxon>Labilibaculum</taxon>
    </lineage>
</organism>
<evidence type="ECO:0000256" key="1">
    <source>
        <dbReference type="ARBA" id="ARBA00004141"/>
    </source>
</evidence>
<keyword evidence="2 5" id="KW-0812">Transmembrane</keyword>
<dbReference type="EMBL" id="AP018042">
    <property type="protein sequence ID" value="BAX81467.1"/>
    <property type="molecule type" value="Genomic_DNA"/>
</dbReference>
<dbReference type="GO" id="GO:0016020">
    <property type="term" value="C:membrane"/>
    <property type="evidence" value="ECO:0007669"/>
    <property type="project" value="UniProtKB-SubCell"/>
</dbReference>
<keyword evidence="4 5" id="KW-0472">Membrane</keyword>
<dbReference type="Proteomes" id="UP000218267">
    <property type="component" value="Chromosome"/>
</dbReference>
<dbReference type="OrthoDB" id="200257at2"/>
<evidence type="ECO:0000313" key="7">
    <source>
        <dbReference type="EMBL" id="BAX81467.1"/>
    </source>
</evidence>
<feature type="transmembrane region" description="Helical" evidence="5">
    <location>
        <begin position="21"/>
        <end position="39"/>
    </location>
</feature>
<sequence>MESRLELKTKANLGKRISAGLIDYGMVSVFTAVMFFLYGEPIEGGYTLTGYPFLIVILFWAVMTIGMEQLFGVTLGNYMSDLKAISASNFNDSKISLGQSVKRHLIAIIDIWLFGLIGILLIKNTKLNQRLGDIWAKTVVVDTTDECQGIQ</sequence>
<evidence type="ECO:0000259" key="6">
    <source>
        <dbReference type="Pfam" id="PF06271"/>
    </source>
</evidence>
<dbReference type="RefSeq" id="WP_096430899.1">
    <property type="nucleotide sequence ID" value="NZ_AP018042.1"/>
</dbReference>
<dbReference type="PANTHER" id="PTHR38480:SF1">
    <property type="entry name" value="SLR0254 PROTEIN"/>
    <property type="match status" value="1"/>
</dbReference>
<keyword evidence="3 5" id="KW-1133">Transmembrane helix</keyword>
<reference evidence="7 8" key="1">
    <citation type="journal article" date="2018" name="Mar. Genomics">
        <title>Complete genome sequence of Marinifilaceae bacterium strain SPP2, isolated from the Antarctic marine sediment.</title>
        <authorList>
            <person name="Watanabe M."/>
            <person name="Kojima H."/>
            <person name="Fukui M."/>
        </authorList>
    </citation>
    <scope>NUCLEOTIDE SEQUENCE [LARGE SCALE GENOMIC DNA]</scope>
    <source>
        <strain evidence="7 8">SPP2</strain>
    </source>
</reference>
<protein>
    <recommendedName>
        <fullName evidence="6">RDD domain-containing protein</fullName>
    </recommendedName>
</protein>
<evidence type="ECO:0000256" key="4">
    <source>
        <dbReference type="ARBA" id="ARBA00023136"/>
    </source>
</evidence>
<evidence type="ECO:0000256" key="5">
    <source>
        <dbReference type="SAM" id="Phobius"/>
    </source>
</evidence>
<dbReference type="PANTHER" id="PTHR38480">
    <property type="entry name" value="SLR0254 PROTEIN"/>
    <property type="match status" value="1"/>
</dbReference>